<dbReference type="AlphaFoldDB" id="A0A8A4TVE2"/>
<proteinExistence type="predicted"/>
<dbReference type="InterPro" id="IPR012349">
    <property type="entry name" value="Split_barrel_FMN-bd"/>
</dbReference>
<dbReference type="KEGG" id="scor:J3U87_13445"/>
<dbReference type="EMBL" id="CP071793">
    <property type="protein sequence ID" value="QTD53453.1"/>
    <property type="molecule type" value="Genomic_DNA"/>
</dbReference>
<feature type="compositionally biased region" description="Basic and acidic residues" evidence="1">
    <location>
        <begin position="8"/>
        <end position="18"/>
    </location>
</feature>
<dbReference type="RefSeq" id="WP_237383556.1">
    <property type="nucleotide sequence ID" value="NZ_CP071793.1"/>
</dbReference>
<evidence type="ECO:0000256" key="1">
    <source>
        <dbReference type="SAM" id="MobiDB-lite"/>
    </source>
</evidence>
<evidence type="ECO:0000313" key="2">
    <source>
        <dbReference type="EMBL" id="QTD53453.1"/>
    </source>
</evidence>
<dbReference type="PANTHER" id="PTHR34071:SF2">
    <property type="entry name" value="FLAVIN-NUCLEOTIDE-BINDING PROTEIN"/>
    <property type="match status" value="1"/>
</dbReference>
<name>A0A8A4TVE2_SULCO</name>
<evidence type="ECO:0000313" key="3">
    <source>
        <dbReference type="Proteomes" id="UP000663929"/>
    </source>
</evidence>
<dbReference type="PANTHER" id="PTHR34071">
    <property type="entry name" value="5-NITROIMIDAZOLE ANTIBIOTICS RESISTANCE PROTEIN, NIMA-FAMILY-RELATED PROTEIN-RELATED"/>
    <property type="match status" value="1"/>
</dbReference>
<dbReference type="Gene3D" id="2.30.110.10">
    <property type="entry name" value="Electron Transport, Fmn-binding Protein, Chain A"/>
    <property type="match status" value="1"/>
</dbReference>
<gene>
    <name evidence="2" type="ORF">J3U87_13445</name>
</gene>
<keyword evidence="3" id="KW-1185">Reference proteome</keyword>
<dbReference type="Proteomes" id="UP000663929">
    <property type="component" value="Chromosome"/>
</dbReference>
<dbReference type="Pfam" id="PF12900">
    <property type="entry name" value="Pyridox_ox_2"/>
    <property type="match status" value="1"/>
</dbReference>
<accession>A0A8A4TVE2</accession>
<dbReference type="InterPro" id="IPR024747">
    <property type="entry name" value="Pyridox_Oxase-rel"/>
</dbReference>
<organism evidence="2 3">
    <name type="scientific">Sulfidibacter corallicola</name>
    <dbReference type="NCBI Taxonomy" id="2818388"/>
    <lineage>
        <taxon>Bacteria</taxon>
        <taxon>Pseudomonadati</taxon>
        <taxon>Acidobacteriota</taxon>
        <taxon>Holophagae</taxon>
        <taxon>Acanthopleuribacterales</taxon>
        <taxon>Acanthopleuribacteraceae</taxon>
        <taxon>Sulfidibacter</taxon>
    </lineage>
</organism>
<dbReference type="SUPFAM" id="SSF50475">
    <property type="entry name" value="FMN-binding split barrel"/>
    <property type="match status" value="1"/>
</dbReference>
<protein>
    <submittedName>
        <fullName evidence="2">Pyridoxamine 5'-phosphate oxidase family protein</fullName>
    </submittedName>
</protein>
<feature type="region of interest" description="Disordered" evidence="1">
    <location>
        <begin position="1"/>
        <end position="31"/>
    </location>
</feature>
<reference evidence="2" key="1">
    <citation type="submission" date="2021-03" db="EMBL/GenBank/DDBJ databases">
        <title>Acanthopleuribacteraceae sp. M133.</title>
        <authorList>
            <person name="Wang G."/>
        </authorList>
    </citation>
    <scope>NUCLEOTIDE SEQUENCE</scope>
    <source>
        <strain evidence="2">M133</strain>
    </source>
</reference>
<sequence length="241" mass="26387">MTHASESPNREQETHKTGESSLLSPRTRVTRVPKRGHYDHETLYRICDEALICHVGFVFEGKAAVIPTIHWREGNRLYIHGATKSRMLQALARGGEACISITLLDGLVLARSAFHHSMNYRSVVIYAKGQVVEDADTRHRVLMHFVDHVFPGRGQEVRPPNAAELKATQVIGFSIEEGSSKIRVGGPIDDEEDHALPVWAGVIPLTLQAGEPIAADGLAPGIAVPEYARNYSRAGGQIVSS</sequence>